<comment type="similarity">
    <text evidence="1">Belongs to the short-chain dehydrogenases/reductases (SDR) family.</text>
</comment>
<evidence type="ECO:0000313" key="4">
    <source>
        <dbReference type="EMBL" id="RIY09574.1"/>
    </source>
</evidence>
<reference evidence="4 5" key="2">
    <citation type="submission" date="2019-01" db="EMBL/GenBank/DDBJ databases">
        <title>Hymenobacter humicola sp. nov., isolated from soils in Antarctica.</title>
        <authorList>
            <person name="Sedlacek I."/>
            <person name="Holochova P."/>
            <person name="Kralova S."/>
            <person name="Pantucek R."/>
            <person name="Stankova E."/>
            <person name="Vrbovska V."/>
            <person name="Kristofova L."/>
            <person name="Svec P."/>
            <person name="Busse H.-J."/>
        </authorList>
    </citation>
    <scope>NUCLEOTIDE SEQUENCE [LARGE SCALE GENOMIC DNA]</scope>
    <source>
        <strain evidence="4 5">CCM 8852</strain>
    </source>
</reference>
<dbReference type="Proteomes" id="UP000284250">
    <property type="component" value="Unassembled WGS sequence"/>
</dbReference>
<organism evidence="4 5">
    <name type="scientific">Hymenobacter rubripertinctus</name>
    <dbReference type="NCBI Taxonomy" id="2029981"/>
    <lineage>
        <taxon>Bacteria</taxon>
        <taxon>Pseudomonadati</taxon>
        <taxon>Bacteroidota</taxon>
        <taxon>Cytophagia</taxon>
        <taxon>Cytophagales</taxon>
        <taxon>Hymenobacteraceae</taxon>
        <taxon>Hymenobacter</taxon>
    </lineage>
</organism>
<dbReference type="InterPro" id="IPR036291">
    <property type="entry name" value="NAD(P)-bd_dom_sf"/>
</dbReference>
<feature type="domain" description="Ketoreductase" evidence="3">
    <location>
        <begin position="8"/>
        <end position="179"/>
    </location>
</feature>
<dbReference type="SMART" id="SM00822">
    <property type="entry name" value="PKS_KR"/>
    <property type="match status" value="1"/>
</dbReference>
<dbReference type="NCBIfam" id="NF009466">
    <property type="entry name" value="PRK12826.1-2"/>
    <property type="match status" value="1"/>
</dbReference>
<dbReference type="PANTHER" id="PTHR42879">
    <property type="entry name" value="3-OXOACYL-(ACYL-CARRIER-PROTEIN) REDUCTASE"/>
    <property type="match status" value="1"/>
</dbReference>
<dbReference type="Gene3D" id="3.40.50.720">
    <property type="entry name" value="NAD(P)-binding Rossmann-like Domain"/>
    <property type="match status" value="1"/>
</dbReference>
<dbReference type="EMBL" id="QYCN01000016">
    <property type="protein sequence ID" value="RIY09574.1"/>
    <property type="molecule type" value="Genomic_DNA"/>
</dbReference>
<dbReference type="FunFam" id="3.40.50.720:FF:000173">
    <property type="entry name" value="3-oxoacyl-[acyl-carrier protein] reductase"/>
    <property type="match status" value="1"/>
</dbReference>
<evidence type="ECO:0000256" key="2">
    <source>
        <dbReference type="ARBA" id="ARBA00023002"/>
    </source>
</evidence>
<dbReference type="AlphaFoldDB" id="A0A418QWQ9"/>
<sequence>MQVDLSGKVFLVTGGSRGIGRAVVRKLAASGAQVAFTYQRGQAESEALEQEVAAAGTGRAVAFHYDVCAPATAPALLQGVADQLGPLDGLVNNAGITADQPFHQMAPESWQQVVDTNLNGVFHLTQQAIGGLIRRDASKIVNMSSVSGLRGSAGQANYAATKAALIAFTKTLAVEFARFNLQANAVAPGFIATEMTAQLDERVQKSIRSMVPLRRMGQAAEVAEVVAFLLSSSSDYITGQTIVIDGGLTA</sequence>
<dbReference type="PRINTS" id="PR00081">
    <property type="entry name" value="GDHRDH"/>
</dbReference>
<dbReference type="InterPro" id="IPR050259">
    <property type="entry name" value="SDR"/>
</dbReference>
<reference evidence="4 5" key="1">
    <citation type="submission" date="2018-09" db="EMBL/GenBank/DDBJ databases">
        <authorList>
            <person name="Zeman M."/>
            <person name="Pardy F."/>
        </authorList>
    </citation>
    <scope>NUCLEOTIDE SEQUENCE [LARGE SCALE GENOMIC DNA]</scope>
    <source>
        <strain evidence="4 5">CCM 8852</strain>
    </source>
</reference>
<dbReference type="InterPro" id="IPR020904">
    <property type="entry name" value="Sc_DH/Rdtase_CS"/>
</dbReference>
<evidence type="ECO:0000313" key="5">
    <source>
        <dbReference type="Proteomes" id="UP000284250"/>
    </source>
</evidence>
<dbReference type="OrthoDB" id="9804104at2"/>
<accession>A0A418QWQ9</accession>
<comment type="caution">
    <text evidence="4">The sequence shown here is derived from an EMBL/GenBank/DDBJ whole genome shotgun (WGS) entry which is preliminary data.</text>
</comment>
<dbReference type="RefSeq" id="WP_119656076.1">
    <property type="nucleotide sequence ID" value="NZ_JBHUOI010000044.1"/>
</dbReference>
<evidence type="ECO:0000256" key="1">
    <source>
        <dbReference type="ARBA" id="ARBA00006484"/>
    </source>
</evidence>
<proteinExistence type="inferred from homology"/>
<dbReference type="GO" id="GO:0032787">
    <property type="term" value="P:monocarboxylic acid metabolic process"/>
    <property type="evidence" value="ECO:0007669"/>
    <property type="project" value="UniProtKB-ARBA"/>
</dbReference>
<dbReference type="SUPFAM" id="SSF51735">
    <property type="entry name" value="NAD(P)-binding Rossmann-fold domains"/>
    <property type="match status" value="1"/>
</dbReference>
<keyword evidence="5" id="KW-1185">Reference proteome</keyword>
<dbReference type="PROSITE" id="PS00061">
    <property type="entry name" value="ADH_SHORT"/>
    <property type="match status" value="1"/>
</dbReference>
<dbReference type="GO" id="GO:0016491">
    <property type="term" value="F:oxidoreductase activity"/>
    <property type="evidence" value="ECO:0007669"/>
    <property type="project" value="UniProtKB-KW"/>
</dbReference>
<name>A0A418QWQ9_9BACT</name>
<gene>
    <name evidence="4" type="ORF">D0T11_12195</name>
</gene>
<keyword evidence="2" id="KW-0560">Oxidoreductase</keyword>
<dbReference type="InterPro" id="IPR057326">
    <property type="entry name" value="KR_dom"/>
</dbReference>
<dbReference type="PRINTS" id="PR00080">
    <property type="entry name" value="SDRFAMILY"/>
</dbReference>
<dbReference type="PANTHER" id="PTHR42879:SF2">
    <property type="entry name" value="3-OXOACYL-[ACYL-CARRIER-PROTEIN] REDUCTASE FABG"/>
    <property type="match status" value="1"/>
</dbReference>
<protein>
    <submittedName>
        <fullName evidence="4">SDR family oxidoreductase</fullName>
    </submittedName>
</protein>
<dbReference type="InterPro" id="IPR002347">
    <property type="entry name" value="SDR_fam"/>
</dbReference>
<evidence type="ECO:0000259" key="3">
    <source>
        <dbReference type="SMART" id="SM00822"/>
    </source>
</evidence>
<dbReference type="Pfam" id="PF13561">
    <property type="entry name" value="adh_short_C2"/>
    <property type="match status" value="1"/>
</dbReference>